<dbReference type="SUPFAM" id="SSF56784">
    <property type="entry name" value="HAD-like"/>
    <property type="match status" value="1"/>
</dbReference>
<organism evidence="4 5">
    <name type="scientific">Rhodotorula paludigena</name>
    <dbReference type="NCBI Taxonomy" id="86838"/>
    <lineage>
        <taxon>Eukaryota</taxon>
        <taxon>Fungi</taxon>
        <taxon>Dikarya</taxon>
        <taxon>Basidiomycota</taxon>
        <taxon>Pucciniomycotina</taxon>
        <taxon>Microbotryomycetes</taxon>
        <taxon>Sporidiobolales</taxon>
        <taxon>Sporidiobolaceae</taxon>
        <taxon>Rhodotorula</taxon>
    </lineage>
</organism>
<comment type="caution">
    <text evidence="4">The sequence shown here is derived from an EMBL/GenBank/DDBJ whole genome shotgun (WGS) entry which is preliminary data.</text>
</comment>
<dbReference type="Gene3D" id="3.10.20.90">
    <property type="entry name" value="Phosphatidylinositol 3-kinase Catalytic Subunit, Chain A, domain 1"/>
    <property type="match status" value="1"/>
</dbReference>
<feature type="domain" description="Ubiquitin-like" evidence="2">
    <location>
        <begin position="53"/>
        <end position="114"/>
    </location>
</feature>
<feature type="domain" description="FCP1 homology" evidence="3">
    <location>
        <begin position="188"/>
        <end position="362"/>
    </location>
</feature>
<evidence type="ECO:0000313" key="5">
    <source>
        <dbReference type="Proteomes" id="UP001342314"/>
    </source>
</evidence>
<gene>
    <name evidence="4" type="ORF">Rhopal_004700-T1</name>
</gene>
<dbReference type="Proteomes" id="UP001342314">
    <property type="component" value="Unassembled WGS sequence"/>
</dbReference>
<dbReference type="InterPro" id="IPR036412">
    <property type="entry name" value="HAD-like_sf"/>
</dbReference>
<dbReference type="Gene3D" id="3.40.50.1000">
    <property type="entry name" value="HAD superfamily/HAD-like"/>
    <property type="match status" value="1"/>
</dbReference>
<evidence type="ECO:0000256" key="1">
    <source>
        <dbReference type="SAM" id="MobiDB-lite"/>
    </source>
</evidence>
<dbReference type="InterPro" id="IPR029071">
    <property type="entry name" value="Ubiquitin-like_domsf"/>
</dbReference>
<keyword evidence="5" id="KW-1185">Reference proteome</keyword>
<dbReference type="GO" id="GO:0005634">
    <property type="term" value="C:nucleus"/>
    <property type="evidence" value="ECO:0007669"/>
    <property type="project" value="TreeGrafter"/>
</dbReference>
<dbReference type="InterPro" id="IPR000626">
    <property type="entry name" value="Ubiquitin-like_dom"/>
</dbReference>
<evidence type="ECO:0000259" key="2">
    <source>
        <dbReference type="PROSITE" id="PS50053"/>
    </source>
</evidence>
<name>A0AAV5GQM6_9BASI</name>
<dbReference type="SUPFAM" id="SSF54236">
    <property type="entry name" value="Ubiquitin-like"/>
    <property type="match status" value="1"/>
</dbReference>
<evidence type="ECO:0000313" key="4">
    <source>
        <dbReference type="EMBL" id="GJN91677.1"/>
    </source>
</evidence>
<protein>
    <recommendedName>
        <fullName evidence="6">Nuclear proteasome inhibitor UBLCP1</fullName>
    </recommendedName>
</protein>
<dbReference type="GO" id="GO:0090364">
    <property type="term" value="P:regulation of proteasome assembly"/>
    <property type="evidence" value="ECO:0007669"/>
    <property type="project" value="InterPro"/>
</dbReference>
<dbReference type="PANTHER" id="PTHR48493:SF1">
    <property type="entry name" value="UBIQUITIN-LIKE DOMAIN-CONTAINING CTD PHOSPHATASE 1"/>
    <property type="match status" value="1"/>
</dbReference>
<dbReference type="InterPro" id="IPR051658">
    <property type="entry name" value="UBLCP1"/>
</dbReference>
<dbReference type="InterPro" id="IPR023214">
    <property type="entry name" value="HAD_sf"/>
</dbReference>
<evidence type="ECO:0008006" key="6">
    <source>
        <dbReference type="Google" id="ProtNLM"/>
    </source>
</evidence>
<feature type="region of interest" description="Disordered" evidence="1">
    <location>
        <begin position="1"/>
        <end position="33"/>
    </location>
</feature>
<dbReference type="EMBL" id="BQKY01000009">
    <property type="protein sequence ID" value="GJN91677.1"/>
    <property type="molecule type" value="Genomic_DNA"/>
</dbReference>
<dbReference type="PROSITE" id="PS50053">
    <property type="entry name" value="UBIQUITIN_2"/>
    <property type="match status" value="1"/>
</dbReference>
<dbReference type="AlphaFoldDB" id="A0AAV5GQM6"/>
<dbReference type="GO" id="GO:0004722">
    <property type="term" value="F:protein serine/threonine phosphatase activity"/>
    <property type="evidence" value="ECO:0007669"/>
    <property type="project" value="TreeGrafter"/>
</dbReference>
<proteinExistence type="predicted"/>
<accession>A0AAV5GQM6</accession>
<sequence>MASEQQQQPIAAAGTLDPQPVASTSAAPADETAGAHALTAAHLPAELPTELAFELTMNFKGKKQVVRVLESDTVGDLKHLLWSLTSVPPERQKLVGLVKGRLPGDEQEVVKLGLGADSVGKVKEFMMIGTPEGEEAKAVGPTEKDDGDIDYATEEARKKAYWAAQSVRNRRKLVEAADKLELNIMKQPRPGKKLVVLDLDGCILDTSTWKNESFAFPTEMFMRPYLHDFLSLISPYYDVIVWSQTSWRWLEQKLVELNMIGPNKKGEYNVVTTIDHTPMFQIYSERDGKPWSHHVKPLGIIWARFEGQYTAQNTIHVDDLSRNFALQPANGLKVKAYRDALTRDHVSTDKELLYVARYLLQVAHHPDLTQLDHSRFKKSKLPLPDGVEDPLNLFNPPPA</sequence>
<dbReference type="SMART" id="SM00577">
    <property type="entry name" value="CPDc"/>
    <property type="match status" value="1"/>
</dbReference>
<reference evidence="4 5" key="1">
    <citation type="submission" date="2021-12" db="EMBL/GenBank/DDBJ databases">
        <title>High titer production of polyol ester of fatty acids by Rhodotorula paludigena BS15 towards product separation-free biomass refinery.</title>
        <authorList>
            <person name="Mano J."/>
            <person name="Ono H."/>
            <person name="Tanaka T."/>
            <person name="Naito K."/>
            <person name="Sushida H."/>
            <person name="Ike M."/>
            <person name="Tokuyasu K."/>
            <person name="Kitaoka M."/>
        </authorList>
    </citation>
    <scope>NUCLEOTIDE SEQUENCE [LARGE SCALE GENOMIC DNA]</scope>
    <source>
        <strain evidence="4 5">BS15</strain>
    </source>
</reference>
<dbReference type="PROSITE" id="PS50969">
    <property type="entry name" value="FCP1"/>
    <property type="match status" value="1"/>
</dbReference>
<dbReference type="PANTHER" id="PTHR48493">
    <property type="entry name" value="UBIQUITIN-LIKE DOMAIN-CONTAINING CTD PHOSPHATASE 1"/>
    <property type="match status" value="1"/>
</dbReference>
<dbReference type="Pfam" id="PF03031">
    <property type="entry name" value="NIF"/>
    <property type="match status" value="1"/>
</dbReference>
<evidence type="ECO:0000259" key="3">
    <source>
        <dbReference type="PROSITE" id="PS50969"/>
    </source>
</evidence>
<dbReference type="InterPro" id="IPR004274">
    <property type="entry name" value="FCP1_dom"/>
</dbReference>